<proteinExistence type="predicted"/>
<sequence length="1080" mass="125308">MSGTVYLHNVSDGEVGIGLERLPRESGIPCVVPSSRLVRELKRRFHQGAERFFTFDQFVRWLLSLSWEDPMTMVAQELLVQRAVARVEENGGFHYFRRMTARRGWLKQVEARIGELKRAGVRPERLDQLWADRGEKYRELIRVYQAYQELLRRYGWVDQEEPYFQVCEALRREAGWKSLPEQVVVEQFTELTFMQQQVLIQLVTAGVDVSLHLVWDEKRPRLFRETARTVERLRQRGFFVRKMPQRLQVTEKAAPLNHLEQQAFATSAAPVSAEGKVEVLAASDVDHEVERVTARLREWLRDSGAALSEVALVCADPEQYESRLVSKLQRAGLPCERGQSISLYDHPLMQTLLGALSVRQGQEEKRTALMESAYLPWVEDGTMRSRWLRGYRLLGEPRSEADLLRRMEQTAAWREWTAADGEGLRALYRWVEEIPKKRRWREWVEWFARWSKVLKREDAWEEMGRDTDLLPMLVGEINAWEALGEVLEEWKTVFDSTDLGEGVCDLRSFIHELERAASGKEVELTPGRRGGIHLLMPNQMGGRRYRAVFMLGCAEGDWPRPIREDWLIPDRERLRLRREGVILATSAERRAQRLLPFYQSVQAATEHLVFSYPSMTAEGKGKLPSPFLDELLGLLTPDSVVQTSSQAGDLLPTRWEDCLSLAHGVEKAVDTLRRGSEEESETRRAQELLHRYRRVYPGKYRCLRERIQVERLRWSSRYTAFDGVLGSAGWFGERAHGLKDQVWSATALNELVQCRFHYMAGRVWGIQPRETAETGVSSLEQGEMFHRILSRFWDRYRDGGFDPDREEAMREHLMQVAEQVFQEAEEVGGWKWRDPFRVRIEKSRIRQQLIQLLAHECFWRRKVENPPAPRFLELGFGMAADPALVHRGEIDPRTRTSPAELKLAEDWTLRLRGKVDRVDMDADGYYALYDYKSGAAPSMEAIRSGDQLQLPLYLWVLQETFGLHPDQAVGAAYYTAAKRPEEGTAPTDNRNRGLWRKERAPLAGIGSRVGSLLEQQEWDQVQQRIRQRILQQLERAAQGDFAVAPARECPLFCPHRTVCRIDSQRMARKVNLEEEEEDQR</sequence>
<dbReference type="GO" id="GO:0006281">
    <property type="term" value="P:DNA repair"/>
    <property type="evidence" value="ECO:0007669"/>
    <property type="project" value="UniProtKB-KW"/>
</dbReference>
<protein>
    <submittedName>
        <fullName evidence="11">ATP-dependent helicase/DNAse subunit B</fullName>
    </submittedName>
</protein>
<evidence type="ECO:0000256" key="3">
    <source>
        <dbReference type="ARBA" id="ARBA00022763"/>
    </source>
</evidence>
<dbReference type="InterPro" id="IPR049035">
    <property type="entry name" value="ADDB_N"/>
</dbReference>
<evidence type="ECO:0000256" key="2">
    <source>
        <dbReference type="ARBA" id="ARBA00022741"/>
    </source>
</evidence>
<dbReference type="Pfam" id="PF21445">
    <property type="entry name" value="ADDB_N"/>
    <property type="match status" value="1"/>
</dbReference>
<dbReference type="PROSITE" id="PS51217">
    <property type="entry name" value="UVRD_HELICASE_CTER"/>
    <property type="match status" value="1"/>
</dbReference>
<gene>
    <name evidence="11" type="ORF">SAMN04488112_10648</name>
</gene>
<dbReference type="SUPFAM" id="SSF52980">
    <property type="entry name" value="Restriction endonuclease-like"/>
    <property type="match status" value="1"/>
</dbReference>
<dbReference type="GO" id="GO:0004527">
    <property type="term" value="F:exonuclease activity"/>
    <property type="evidence" value="ECO:0007669"/>
    <property type="project" value="UniProtKB-KW"/>
</dbReference>
<reference evidence="11 12" key="1">
    <citation type="submission" date="2016-10" db="EMBL/GenBank/DDBJ databases">
        <authorList>
            <person name="de Groot N.N."/>
        </authorList>
    </citation>
    <scope>NUCLEOTIDE SEQUENCE [LARGE SCALE GENOMIC DNA]</scope>
    <source>
        <strain evidence="11 12">DSM 45514</strain>
    </source>
</reference>
<keyword evidence="5 11" id="KW-0347">Helicase</keyword>
<keyword evidence="12" id="KW-1185">Reference proteome</keyword>
<dbReference type="Gene3D" id="3.40.50.300">
    <property type="entry name" value="P-loop containing nucleotide triphosphate hydrolases"/>
    <property type="match status" value="2"/>
</dbReference>
<keyword evidence="4" id="KW-0378">Hydrolase</keyword>
<dbReference type="OrthoDB" id="9758506at2"/>
<evidence type="ECO:0000256" key="1">
    <source>
        <dbReference type="ARBA" id="ARBA00022722"/>
    </source>
</evidence>
<dbReference type="Gene3D" id="3.90.320.10">
    <property type="match status" value="1"/>
</dbReference>
<keyword evidence="9" id="KW-0234">DNA repair</keyword>
<keyword evidence="3" id="KW-0227">DNA damage</keyword>
<dbReference type="Proteomes" id="UP000199387">
    <property type="component" value="Unassembled WGS sequence"/>
</dbReference>
<dbReference type="STRING" id="1236220.SAMN04488112_10648"/>
<dbReference type="InterPro" id="IPR011604">
    <property type="entry name" value="PDDEXK-like_dom_sf"/>
</dbReference>
<evidence type="ECO:0000256" key="5">
    <source>
        <dbReference type="ARBA" id="ARBA00022806"/>
    </source>
</evidence>
<dbReference type="GO" id="GO:0004386">
    <property type="term" value="F:helicase activity"/>
    <property type="evidence" value="ECO:0007669"/>
    <property type="project" value="UniProtKB-KW"/>
</dbReference>
<organism evidence="11 12">
    <name type="scientific">Melghirimyces thermohalophilus</name>
    <dbReference type="NCBI Taxonomy" id="1236220"/>
    <lineage>
        <taxon>Bacteria</taxon>
        <taxon>Bacillati</taxon>
        <taxon>Bacillota</taxon>
        <taxon>Bacilli</taxon>
        <taxon>Bacillales</taxon>
        <taxon>Thermoactinomycetaceae</taxon>
        <taxon>Melghirimyces</taxon>
    </lineage>
</organism>
<dbReference type="SUPFAM" id="SSF52540">
    <property type="entry name" value="P-loop containing nucleoside triphosphate hydrolases"/>
    <property type="match status" value="2"/>
</dbReference>
<dbReference type="InterPro" id="IPR027417">
    <property type="entry name" value="P-loop_NTPase"/>
</dbReference>
<feature type="domain" description="UvrD-like helicase C-terminal" evidence="10">
    <location>
        <begin position="246"/>
        <end position="542"/>
    </location>
</feature>
<keyword evidence="1" id="KW-0540">Nuclease</keyword>
<dbReference type="InterPro" id="IPR038726">
    <property type="entry name" value="PDDEXK_AddAB-type"/>
</dbReference>
<keyword evidence="7" id="KW-0067">ATP-binding</keyword>
<dbReference type="RefSeq" id="WP_143003471.1">
    <property type="nucleotide sequence ID" value="NZ_FMZA01000006.1"/>
</dbReference>
<name>A0A1G6KM87_9BACL</name>
<dbReference type="EMBL" id="FMZA01000006">
    <property type="protein sequence ID" value="SDC31921.1"/>
    <property type="molecule type" value="Genomic_DNA"/>
</dbReference>
<evidence type="ECO:0000256" key="9">
    <source>
        <dbReference type="ARBA" id="ARBA00023204"/>
    </source>
</evidence>
<keyword evidence="2" id="KW-0547">Nucleotide-binding</keyword>
<accession>A0A1G6KM87</accession>
<evidence type="ECO:0000256" key="7">
    <source>
        <dbReference type="ARBA" id="ARBA00022840"/>
    </source>
</evidence>
<evidence type="ECO:0000256" key="4">
    <source>
        <dbReference type="ARBA" id="ARBA00022801"/>
    </source>
</evidence>
<dbReference type="AlphaFoldDB" id="A0A1G6KM87"/>
<dbReference type="Pfam" id="PF12705">
    <property type="entry name" value="PDDEXK_1"/>
    <property type="match status" value="1"/>
</dbReference>
<dbReference type="InterPro" id="IPR014017">
    <property type="entry name" value="DNA_helicase_UvrD-like_C"/>
</dbReference>
<evidence type="ECO:0000313" key="12">
    <source>
        <dbReference type="Proteomes" id="UP000199387"/>
    </source>
</evidence>
<dbReference type="GO" id="GO:0005524">
    <property type="term" value="F:ATP binding"/>
    <property type="evidence" value="ECO:0007669"/>
    <property type="project" value="UniProtKB-KW"/>
</dbReference>
<dbReference type="InterPro" id="IPR011335">
    <property type="entry name" value="Restrct_endonuc-II-like"/>
</dbReference>
<keyword evidence="6" id="KW-0269">Exonuclease</keyword>
<evidence type="ECO:0000313" key="11">
    <source>
        <dbReference type="EMBL" id="SDC31921.1"/>
    </source>
</evidence>
<evidence type="ECO:0000259" key="10">
    <source>
        <dbReference type="PROSITE" id="PS51217"/>
    </source>
</evidence>
<keyword evidence="8" id="KW-0238">DNA-binding</keyword>
<evidence type="ECO:0000256" key="8">
    <source>
        <dbReference type="ARBA" id="ARBA00023125"/>
    </source>
</evidence>
<evidence type="ECO:0000256" key="6">
    <source>
        <dbReference type="ARBA" id="ARBA00022839"/>
    </source>
</evidence>
<dbReference type="GO" id="GO:0003677">
    <property type="term" value="F:DNA binding"/>
    <property type="evidence" value="ECO:0007669"/>
    <property type="project" value="UniProtKB-KW"/>
</dbReference>